<dbReference type="Gene3D" id="1.20.1540.10">
    <property type="entry name" value="Rhomboid-like"/>
    <property type="match status" value="1"/>
</dbReference>
<dbReference type="AlphaFoldDB" id="A4BI51"/>
<organism evidence="9 10">
    <name type="scientific">Reinekea blandensis MED297</name>
    <dbReference type="NCBI Taxonomy" id="314283"/>
    <lineage>
        <taxon>Bacteria</taxon>
        <taxon>Pseudomonadati</taxon>
        <taxon>Pseudomonadota</taxon>
        <taxon>Gammaproteobacteria</taxon>
        <taxon>Oceanospirillales</taxon>
        <taxon>Saccharospirillaceae</taxon>
        <taxon>Reinekea</taxon>
    </lineage>
</organism>
<evidence type="ECO:0000256" key="6">
    <source>
        <dbReference type="ARBA" id="ARBA00023136"/>
    </source>
</evidence>
<comment type="caution">
    <text evidence="9">The sequence shown here is derived from an EMBL/GenBank/DDBJ whole genome shotgun (WGS) entry which is preliminary data.</text>
</comment>
<evidence type="ECO:0000256" key="3">
    <source>
        <dbReference type="ARBA" id="ARBA00022692"/>
    </source>
</evidence>
<comment type="similarity">
    <text evidence="2">Belongs to the peptidase S54 family.</text>
</comment>
<evidence type="ECO:0000256" key="2">
    <source>
        <dbReference type="ARBA" id="ARBA00009045"/>
    </source>
</evidence>
<feature type="transmembrane region" description="Helical" evidence="7">
    <location>
        <begin position="12"/>
        <end position="30"/>
    </location>
</feature>
<dbReference type="Proteomes" id="UP000005953">
    <property type="component" value="Unassembled WGS sequence"/>
</dbReference>
<evidence type="ECO:0000256" key="5">
    <source>
        <dbReference type="ARBA" id="ARBA00022989"/>
    </source>
</evidence>
<dbReference type="InterPro" id="IPR050925">
    <property type="entry name" value="Rhomboid_protease_S54"/>
</dbReference>
<keyword evidence="5 7" id="KW-1133">Transmembrane helix</keyword>
<dbReference type="RefSeq" id="WP_008042963.1">
    <property type="nucleotide sequence ID" value="NZ_CH724149.1"/>
</dbReference>
<feature type="transmembrane region" description="Helical" evidence="7">
    <location>
        <begin position="176"/>
        <end position="195"/>
    </location>
</feature>
<dbReference type="GO" id="GO:0016020">
    <property type="term" value="C:membrane"/>
    <property type="evidence" value="ECO:0007669"/>
    <property type="project" value="UniProtKB-SubCell"/>
</dbReference>
<dbReference type="InterPro" id="IPR035952">
    <property type="entry name" value="Rhomboid-like_sf"/>
</dbReference>
<evidence type="ECO:0000256" key="4">
    <source>
        <dbReference type="ARBA" id="ARBA00022801"/>
    </source>
</evidence>
<keyword evidence="6 7" id="KW-0472">Membrane</keyword>
<dbReference type="STRING" id="314283.MED297_14685"/>
<feature type="transmembrane region" description="Helical" evidence="7">
    <location>
        <begin position="91"/>
        <end position="113"/>
    </location>
</feature>
<comment type="subcellular location">
    <subcellularLocation>
        <location evidence="1">Membrane</location>
        <topology evidence="1">Multi-pass membrane protein</topology>
    </subcellularLocation>
</comment>
<feature type="transmembrane region" description="Helical" evidence="7">
    <location>
        <begin position="152"/>
        <end position="170"/>
    </location>
</feature>
<dbReference type="SUPFAM" id="SSF144091">
    <property type="entry name" value="Rhomboid-like"/>
    <property type="match status" value="1"/>
</dbReference>
<feature type="domain" description="Peptidase S54 rhomboid" evidence="8">
    <location>
        <begin position="56"/>
        <end position="192"/>
    </location>
</feature>
<keyword evidence="10" id="KW-1185">Reference proteome</keyword>
<dbReference type="HOGENOM" id="CLU_055068_3_0_6"/>
<evidence type="ECO:0000313" key="9">
    <source>
        <dbReference type="EMBL" id="EAR08194.1"/>
    </source>
</evidence>
<dbReference type="OrthoDB" id="9778341at2"/>
<protein>
    <recommendedName>
        <fullName evidence="8">Peptidase S54 rhomboid domain-containing protein</fullName>
    </recommendedName>
</protein>
<reference evidence="9 10" key="1">
    <citation type="submission" date="2006-02" db="EMBL/GenBank/DDBJ databases">
        <authorList>
            <person name="Pinhassi J."/>
            <person name="Pedros-Alio C."/>
            <person name="Ferriera S."/>
            <person name="Johnson J."/>
            <person name="Kravitz S."/>
            <person name="Halpern A."/>
            <person name="Remington K."/>
            <person name="Beeson K."/>
            <person name="Tran B."/>
            <person name="Rogers Y.-H."/>
            <person name="Friedman R."/>
            <person name="Venter J.C."/>
        </authorList>
    </citation>
    <scope>NUCLEOTIDE SEQUENCE [LARGE SCALE GENOMIC DNA]</scope>
    <source>
        <strain evidence="9 10">MED297</strain>
    </source>
</reference>
<feature type="transmembrane region" description="Helical" evidence="7">
    <location>
        <begin position="65"/>
        <end position="84"/>
    </location>
</feature>
<keyword evidence="4" id="KW-0378">Hydrolase</keyword>
<proteinExistence type="inferred from homology"/>
<gene>
    <name evidence="9" type="ORF">MED297_14685</name>
</gene>
<evidence type="ECO:0000256" key="1">
    <source>
        <dbReference type="ARBA" id="ARBA00004141"/>
    </source>
</evidence>
<keyword evidence="3 7" id="KW-0812">Transmembrane</keyword>
<feature type="transmembrane region" description="Helical" evidence="7">
    <location>
        <begin position="119"/>
        <end position="140"/>
    </location>
</feature>
<dbReference type="PANTHER" id="PTHR43731">
    <property type="entry name" value="RHOMBOID PROTEASE"/>
    <property type="match status" value="1"/>
</dbReference>
<dbReference type="PANTHER" id="PTHR43731:SF14">
    <property type="entry name" value="PRESENILIN-ASSOCIATED RHOMBOID-LIKE PROTEIN, MITOCHONDRIAL"/>
    <property type="match status" value="1"/>
</dbReference>
<evidence type="ECO:0000313" key="10">
    <source>
        <dbReference type="Proteomes" id="UP000005953"/>
    </source>
</evidence>
<evidence type="ECO:0000259" key="8">
    <source>
        <dbReference type="Pfam" id="PF01694"/>
    </source>
</evidence>
<dbReference type="InterPro" id="IPR022764">
    <property type="entry name" value="Peptidase_S54_rhomboid_dom"/>
</dbReference>
<accession>A4BI51</accession>
<name>A4BI51_9GAMM</name>
<dbReference type="GO" id="GO:0004252">
    <property type="term" value="F:serine-type endopeptidase activity"/>
    <property type="evidence" value="ECO:0007669"/>
    <property type="project" value="InterPro"/>
</dbReference>
<sequence length="209" mass="22773">MNLLLPAPGYKISPLLVLIYGLVFVAMSIMNLSFTQYSIQSLYWLGANFSPWVDAGQWWRLGTSIFVHFGLMHLVFNSVSTLFLGRFLEPLLGHVAFIVVFLTTGLCASMASYVFNKEVYSAGASGAVFGLFGLFIVLVLSNLVRPEVRNEWLKSIGVILVINLGMGLVLPVDNAAHLGGLASGLVAGVIALPLIRARLRRMRSLPSSE</sequence>
<dbReference type="EMBL" id="AAOE01000024">
    <property type="protein sequence ID" value="EAR08194.1"/>
    <property type="molecule type" value="Genomic_DNA"/>
</dbReference>
<evidence type="ECO:0000256" key="7">
    <source>
        <dbReference type="SAM" id="Phobius"/>
    </source>
</evidence>
<dbReference type="Pfam" id="PF01694">
    <property type="entry name" value="Rhomboid"/>
    <property type="match status" value="1"/>
</dbReference>